<evidence type="ECO:0000313" key="1">
    <source>
        <dbReference type="EMBL" id="TNN67579.1"/>
    </source>
</evidence>
<dbReference type="Proteomes" id="UP000314294">
    <property type="component" value="Unassembled WGS sequence"/>
</dbReference>
<organism evidence="1 2">
    <name type="scientific">Liparis tanakae</name>
    <name type="common">Tanaka's snailfish</name>
    <dbReference type="NCBI Taxonomy" id="230148"/>
    <lineage>
        <taxon>Eukaryota</taxon>
        <taxon>Metazoa</taxon>
        <taxon>Chordata</taxon>
        <taxon>Craniata</taxon>
        <taxon>Vertebrata</taxon>
        <taxon>Euteleostomi</taxon>
        <taxon>Actinopterygii</taxon>
        <taxon>Neopterygii</taxon>
        <taxon>Teleostei</taxon>
        <taxon>Neoteleostei</taxon>
        <taxon>Acanthomorphata</taxon>
        <taxon>Eupercaria</taxon>
        <taxon>Perciformes</taxon>
        <taxon>Cottioidei</taxon>
        <taxon>Cottales</taxon>
        <taxon>Liparidae</taxon>
        <taxon>Liparis</taxon>
    </lineage>
</organism>
<gene>
    <name evidence="1" type="ORF">EYF80_022252</name>
</gene>
<proteinExistence type="predicted"/>
<comment type="caution">
    <text evidence="1">The sequence shown here is derived from an EMBL/GenBank/DDBJ whole genome shotgun (WGS) entry which is preliminary data.</text>
</comment>
<keyword evidence="2" id="KW-1185">Reference proteome</keyword>
<sequence>MPSPRELWVTTTWTLPPETLASSRASQGSWDGVMAEPRGQHSIAFRTICSSSSLRGICPEPERKTKQLAAGEAQRLQGFVRQLAALIAADQQGAHHDVPHEAAVHGARQDVLGDAGGLGADQLEARRDFDGLCRYGYQAEVLAGLTEP</sequence>
<accession>A0A4Z2HP08</accession>
<evidence type="ECO:0000313" key="2">
    <source>
        <dbReference type="Proteomes" id="UP000314294"/>
    </source>
</evidence>
<name>A0A4Z2HP08_9TELE</name>
<dbReference type="AlphaFoldDB" id="A0A4Z2HP08"/>
<reference evidence="1 2" key="1">
    <citation type="submission" date="2019-03" db="EMBL/GenBank/DDBJ databases">
        <title>First draft genome of Liparis tanakae, snailfish: a comprehensive survey of snailfish specific genes.</title>
        <authorList>
            <person name="Kim W."/>
            <person name="Song I."/>
            <person name="Jeong J.-H."/>
            <person name="Kim D."/>
            <person name="Kim S."/>
            <person name="Ryu S."/>
            <person name="Song J.Y."/>
            <person name="Lee S.K."/>
        </authorList>
    </citation>
    <scope>NUCLEOTIDE SEQUENCE [LARGE SCALE GENOMIC DNA]</scope>
    <source>
        <tissue evidence="1">Muscle</tissue>
    </source>
</reference>
<protein>
    <submittedName>
        <fullName evidence="1">Uncharacterized protein</fullName>
    </submittedName>
</protein>
<dbReference type="EMBL" id="SRLO01000202">
    <property type="protein sequence ID" value="TNN67579.1"/>
    <property type="molecule type" value="Genomic_DNA"/>
</dbReference>
<dbReference type="OrthoDB" id="9989163at2759"/>